<dbReference type="SUPFAM" id="SSF159888">
    <property type="entry name" value="YdhG-like"/>
    <property type="match status" value="1"/>
</dbReference>
<name>A0A4V3JR61_9LEPT</name>
<evidence type="ECO:0000313" key="3">
    <source>
        <dbReference type="Proteomes" id="UP000297762"/>
    </source>
</evidence>
<comment type="caution">
    <text evidence="2">The sequence shown here is derived from an EMBL/GenBank/DDBJ whole genome shotgun (WGS) entry which is preliminary data.</text>
</comment>
<dbReference type="AlphaFoldDB" id="A0A4V3JR61"/>
<dbReference type="InterPro" id="IPR014922">
    <property type="entry name" value="YdhG-like"/>
</dbReference>
<feature type="domain" description="YdhG-like" evidence="1">
    <location>
        <begin position="26"/>
        <end position="133"/>
    </location>
</feature>
<dbReference type="Pfam" id="PF08818">
    <property type="entry name" value="DUF1801"/>
    <property type="match status" value="1"/>
</dbReference>
<proteinExistence type="predicted"/>
<gene>
    <name evidence="2" type="ORF">EHQ64_16985</name>
</gene>
<protein>
    <submittedName>
        <fullName evidence="2">DUF1801 domain-containing protein</fullName>
    </submittedName>
</protein>
<organism evidence="2 3">
    <name type="scientific">Leptospira sarikeiensis</name>
    <dbReference type="NCBI Taxonomy" id="2484943"/>
    <lineage>
        <taxon>Bacteria</taxon>
        <taxon>Pseudomonadati</taxon>
        <taxon>Spirochaetota</taxon>
        <taxon>Spirochaetia</taxon>
        <taxon>Leptospirales</taxon>
        <taxon>Leptospiraceae</taxon>
        <taxon>Leptospira</taxon>
    </lineage>
</organism>
<sequence>MKKEYFRKFNNSDVARLFADYPKVLQAELLNLRELIFKTAEETAGTGQLEEVLKWGQPSYITPETKSGSTIRIDALKGEKEYAIFFHCQTDLVSRFRKLFPKKFRFEGNRCIIFSKGDVLPKTELKQCISFALTYHLDKKRIR</sequence>
<accession>A0A4V3JR61</accession>
<dbReference type="RefSeq" id="WP_135650992.1">
    <property type="nucleotide sequence ID" value="NZ_RQGF01000035.1"/>
</dbReference>
<dbReference type="OrthoDB" id="328972at2"/>
<reference evidence="2" key="1">
    <citation type="journal article" date="2019" name="PLoS Negl. Trop. Dis.">
        <title>Revisiting the worldwide diversity of Leptospira species in the environment.</title>
        <authorList>
            <person name="Vincent A.T."/>
            <person name="Schiettekatte O."/>
            <person name="Bourhy P."/>
            <person name="Veyrier F.J."/>
            <person name="Picardeau M."/>
        </authorList>
    </citation>
    <scope>NUCLEOTIDE SEQUENCE [LARGE SCALE GENOMIC DNA]</scope>
    <source>
        <strain evidence="2">201702455</strain>
    </source>
</reference>
<evidence type="ECO:0000313" key="2">
    <source>
        <dbReference type="EMBL" id="TGL58745.1"/>
    </source>
</evidence>
<dbReference type="EMBL" id="RQGF01000035">
    <property type="protein sequence ID" value="TGL58745.1"/>
    <property type="molecule type" value="Genomic_DNA"/>
</dbReference>
<dbReference type="Proteomes" id="UP000297762">
    <property type="component" value="Unassembled WGS sequence"/>
</dbReference>
<keyword evidence="3" id="KW-1185">Reference proteome</keyword>
<evidence type="ECO:0000259" key="1">
    <source>
        <dbReference type="Pfam" id="PF08818"/>
    </source>
</evidence>